<dbReference type="FunFam" id="3.40.605.10:FF:000007">
    <property type="entry name" value="NAD/NADP-dependent betaine aldehyde dehydrogenase"/>
    <property type="match status" value="1"/>
</dbReference>
<dbReference type="Gene3D" id="3.40.605.10">
    <property type="entry name" value="Aldehyde Dehydrogenase, Chain A, domain 1"/>
    <property type="match status" value="1"/>
</dbReference>
<evidence type="ECO:0000256" key="2">
    <source>
        <dbReference type="ARBA" id="ARBA00023002"/>
    </source>
</evidence>
<dbReference type="InterPro" id="IPR016162">
    <property type="entry name" value="Ald_DH_N"/>
</dbReference>
<sequence length="495" mass="52019">MADTAKPIRLGYIGGDGMVVPDYGEWITVVNPATGETLAQLHEISATDLDTVIDQAHDAFVAVWRSTSPDERGRLIGRWADCIEAHRDELADLEVADVGHLRSEVLGDIDSSIRTLRYFAGMADKIEGTTYAQVPGRLAYGLDEPFGVVAGISPYNGNPNFVAMKSAPALVAGNCIVHKAPEVTPLLSYRMVELALESGIPPGVISMVSGRGAVVGPMLGEHPGIGMIAFTGSPGAGRAVIGASARNIVPVVLELGGKSPSILLPDANLEAAIPSVLHSNFVKSGQSCVAGSRILVHENMYDQVCAELASRAKSIRVGLPTLPSSQMGTLISREHRARVDKLVRDGVAAGATCLAGGAPADDDALANGAFYQPTVLADVADDNPVATTEAFGPVASVLAYRDLDDALARANNTDFGLSAQIWGNDAAAIQYLVGNLTAGTVWINTYRAFHPSVPFGGMKQSGIGLENGFAAVSMYTQRKSVVWNLSTDHTTPYDN</sequence>
<evidence type="ECO:0000256" key="1">
    <source>
        <dbReference type="ARBA" id="ARBA00009986"/>
    </source>
</evidence>
<dbReference type="RefSeq" id="WP_105416548.1">
    <property type="nucleotide sequence ID" value="NZ_PUIO01000021.1"/>
</dbReference>
<dbReference type="PROSITE" id="PS00070">
    <property type="entry name" value="ALDEHYDE_DEHYDR_CYS"/>
    <property type="match status" value="1"/>
</dbReference>
<dbReference type="InterPro" id="IPR029510">
    <property type="entry name" value="Ald_DH_CS_GLU"/>
</dbReference>
<dbReference type="InterPro" id="IPR015590">
    <property type="entry name" value="Aldehyde_DH_dom"/>
</dbReference>
<accession>A0A2S8J8P1</accession>
<dbReference type="InterPro" id="IPR016161">
    <property type="entry name" value="Ald_DH/histidinol_DH"/>
</dbReference>
<dbReference type="InterPro" id="IPR016163">
    <property type="entry name" value="Ald_DH_C"/>
</dbReference>
<proteinExistence type="inferred from homology"/>
<protein>
    <submittedName>
        <fullName evidence="6">Aldehyde dehydrogenase</fullName>
    </submittedName>
</protein>
<dbReference type="InterPro" id="IPR016160">
    <property type="entry name" value="Ald_DH_CS_CYS"/>
</dbReference>
<name>A0A2S8J8P1_RHOOP</name>
<dbReference type="SUPFAM" id="SSF53720">
    <property type="entry name" value="ALDH-like"/>
    <property type="match status" value="1"/>
</dbReference>
<feature type="domain" description="Aldehyde dehydrogenase" evidence="5">
    <location>
        <begin position="25"/>
        <end position="481"/>
    </location>
</feature>
<comment type="similarity">
    <text evidence="1 4">Belongs to the aldehyde dehydrogenase family.</text>
</comment>
<evidence type="ECO:0000259" key="5">
    <source>
        <dbReference type="Pfam" id="PF00171"/>
    </source>
</evidence>
<dbReference type="Gene3D" id="3.40.309.10">
    <property type="entry name" value="Aldehyde Dehydrogenase, Chain A, domain 2"/>
    <property type="match status" value="1"/>
</dbReference>
<dbReference type="AlphaFoldDB" id="A0A2S8J8P1"/>
<dbReference type="Proteomes" id="UP000239290">
    <property type="component" value="Unassembled WGS sequence"/>
</dbReference>
<evidence type="ECO:0000256" key="4">
    <source>
        <dbReference type="RuleBase" id="RU003345"/>
    </source>
</evidence>
<dbReference type="Pfam" id="PF00171">
    <property type="entry name" value="Aldedh"/>
    <property type="match status" value="1"/>
</dbReference>
<dbReference type="GO" id="GO:0016620">
    <property type="term" value="F:oxidoreductase activity, acting on the aldehyde or oxo group of donors, NAD or NADP as acceptor"/>
    <property type="evidence" value="ECO:0007669"/>
    <property type="project" value="InterPro"/>
</dbReference>
<reference evidence="7" key="1">
    <citation type="submission" date="2018-02" db="EMBL/GenBank/DDBJ databases">
        <title>Draft genome sequencing of Rhodococcus opacus KU647198.</title>
        <authorList>
            <person name="Zheng B.-X."/>
        </authorList>
    </citation>
    <scope>NUCLEOTIDE SEQUENCE [LARGE SCALE GENOMIC DNA]</scope>
    <source>
        <strain evidence="7">04-OD7</strain>
    </source>
</reference>
<comment type="caution">
    <text evidence="6">The sequence shown here is derived from an EMBL/GenBank/DDBJ whole genome shotgun (WGS) entry which is preliminary data.</text>
</comment>
<keyword evidence="2 4" id="KW-0560">Oxidoreductase</keyword>
<organism evidence="6 7">
    <name type="scientific">Rhodococcus opacus</name>
    <name type="common">Nocardia opaca</name>
    <dbReference type="NCBI Taxonomy" id="37919"/>
    <lineage>
        <taxon>Bacteria</taxon>
        <taxon>Bacillati</taxon>
        <taxon>Actinomycetota</taxon>
        <taxon>Actinomycetes</taxon>
        <taxon>Mycobacteriales</taxon>
        <taxon>Nocardiaceae</taxon>
        <taxon>Rhodococcus</taxon>
    </lineage>
</organism>
<evidence type="ECO:0000256" key="3">
    <source>
        <dbReference type="PROSITE-ProRule" id="PRU10007"/>
    </source>
</evidence>
<dbReference type="PANTHER" id="PTHR11699">
    <property type="entry name" value="ALDEHYDE DEHYDROGENASE-RELATED"/>
    <property type="match status" value="1"/>
</dbReference>
<evidence type="ECO:0000313" key="7">
    <source>
        <dbReference type="Proteomes" id="UP000239290"/>
    </source>
</evidence>
<dbReference type="PROSITE" id="PS00687">
    <property type="entry name" value="ALDEHYDE_DEHYDR_GLU"/>
    <property type="match status" value="1"/>
</dbReference>
<gene>
    <name evidence="6" type="ORF">C5613_18765</name>
</gene>
<feature type="active site" evidence="3">
    <location>
        <position position="254"/>
    </location>
</feature>
<dbReference type="EMBL" id="PUIO01000021">
    <property type="protein sequence ID" value="PQP23398.1"/>
    <property type="molecule type" value="Genomic_DNA"/>
</dbReference>
<evidence type="ECO:0000313" key="6">
    <source>
        <dbReference type="EMBL" id="PQP23398.1"/>
    </source>
</evidence>